<gene>
    <name evidence="7" type="ORF">UV07_C0001G0002</name>
</gene>
<dbReference type="Proteomes" id="UP000033986">
    <property type="component" value="Unassembled WGS sequence"/>
</dbReference>
<feature type="transmembrane region" description="Helical" evidence="5">
    <location>
        <begin position="136"/>
        <end position="154"/>
    </location>
</feature>
<dbReference type="AlphaFoldDB" id="A0A0G0Z832"/>
<evidence type="ECO:0000256" key="2">
    <source>
        <dbReference type="ARBA" id="ARBA00022692"/>
    </source>
</evidence>
<keyword evidence="4 5" id="KW-0472">Membrane</keyword>
<feature type="transmembrane region" description="Helical" evidence="5">
    <location>
        <begin position="74"/>
        <end position="94"/>
    </location>
</feature>
<keyword evidence="2 5" id="KW-0812">Transmembrane</keyword>
<dbReference type="EMBL" id="LCDB01000001">
    <property type="protein sequence ID" value="KKS44882.1"/>
    <property type="molecule type" value="Genomic_DNA"/>
</dbReference>
<feature type="transmembrane region" description="Helical" evidence="5">
    <location>
        <begin position="242"/>
        <end position="261"/>
    </location>
</feature>
<evidence type="ECO:0000313" key="7">
    <source>
        <dbReference type="EMBL" id="KKS44882.1"/>
    </source>
</evidence>
<sequence>MANKLENILSKIIKYGLYAILLTPLAFWPRALFPFLTPKFILFQILVEIVFAAWLILLFRSGLTRILADLRRNYVAIALFIFLLASFVSALFGVDFSRSFWGIGPRMTGLFAELHFLAWFLMLASVSKSDFDMVRYLNFSFFVSLVVAATAFYQNSEWGLSFGYGIFNNPTFVAPYLIFHFFWSLYQMLSSKKWFFGAGTALLLFVIIFAQIRGAVLGFFIGIFALGIGLIFSDILNRRSRILLSTFYFLLSISLIGLWYLRDNPAVQKFSPIKRVTGISLRETTVQTRILAWQVALKGFPAMILLGTGPENFNFLFNAHYNPEFLKFGGGGFGETWFDKPHNVFLEVLAETGITGILAYFFIWLAAVFALYKLFKSGEKLLPMILTGAFISYFVSVFFSFDSFGSWFGLYLFLSFLASLSNNANQNLGLRISQIANTVYLQLALFAIVMISLALLYINYSIWRANVADADALRIFSKSPAQSIVLFKKSLTYFSPYKPEYQFDLIASVSGAVEKGIPLPNLEDMINFSLSEADKAVAAHPKDAAKYTDMARIYNILGTKGRDPEILAQAESFGKKSLELSPNRQETFYYLARTALLKNDAKLAIKWTNQAVEADPTIGQSHWYFGLTYIADGQKAAGVAEIKKAMELGYSPQNKNETDFIRNLGL</sequence>
<feature type="transmembrane region" description="Helical" evidence="5">
    <location>
        <begin position="12"/>
        <end position="29"/>
    </location>
</feature>
<organism evidence="7 8">
    <name type="scientific">Candidatus Azambacteria bacterium GW2011_GWB1_42_17</name>
    <dbReference type="NCBI Taxonomy" id="1618615"/>
    <lineage>
        <taxon>Bacteria</taxon>
        <taxon>Candidatus Azamiibacteriota</taxon>
    </lineage>
</organism>
<evidence type="ECO:0000256" key="3">
    <source>
        <dbReference type="ARBA" id="ARBA00022989"/>
    </source>
</evidence>
<feature type="transmembrane region" description="Helical" evidence="5">
    <location>
        <begin position="216"/>
        <end position="235"/>
    </location>
</feature>
<dbReference type="Gene3D" id="1.25.40.10">
    <property type="entry name" value="Tetratricopeptide repeat domain"/>
    <property type="match status" value="1"/>
</dbReference>
<accession>A0A0G0Z832</accession>
<dbReference type="InterPro" id="IPR007016">
    <property type="entry name" value="O-antigen_ligase-rel_domated"/>
</dbReference>
<name>A0A0G0Z832_9BACT</name>
<dbReference type="InterPro" id="IPR011990">
    <property type="entry name" value="TPR-like_helical_dom_sf"/>
</dbReference>
<feature type="transmembrane region" description="Helical" evidence="5">
    <location>
        <begin position="353"/>
        <end position="374"/>
    </location>
</feature>
<comment type="caution">
    <text evidence="7">The sequence shown here is derived from an EMBL/GenBank/DDBJ whole genome shotgun (WGS) entry which is preliminary data.</text>
</comment>
<dbReference type="InterPro" id="IPR051533">
    <property type="entry name" value="WaaL-like"/>
</dbReference>
<dbReference type="PANTHER" id="PTHR37422:SF13">
    <property type="entry name" value="LIPOPOLYSACCHARIDE BIOSYNTHESIS PROTEIN PA4999-RELATED"/>
    <property type="match status" value="1"/>
</dbReference>
<feature type="transmembrane region" description="Helical" evidence="5">
    <location>
        <begin position="381"/>
        <end position="401"/>
    </location>
</feature>
<feature type="domain" description="O-antigen ligase-related" evidence="6">
    <location>
        <begin position="199"/>
        <end position="361"/>
    </location>
</feature>
<comment type="subcellular location">
    <subcellularLocation>
        <location evidence="1">Membrane</location>
        <topology evidence="1">Multi-pass membrane protein</topology>
    </subcellularLocation>
</comment>
<evidence type="ECO:0000259" key="6">
    <source>
        <dbReference type="Pfam" id="PF04932"/>
    </source>
</evidence>
<reference evidence="7 8" key="1">
    <citation type="journal article" date="2015" name="Nature">
        <title>rRNA introns, odd ribosomes, and small enigmatic genomes across a large radiation of phyla.</title>
        <authorList>
            <person name="Brown C.T."/>
            <person name="Hug L.A."/>
            <person name="Thomas B.C."/>
            <person name="Sharon I."/>
            <person name="Castelle C.J."/>
            <person name="Singh A."/>
            <person name="Wilkins M.J."/>
            <person name="Williams K.H."/>
            <person name="Banfield J.F."/>
        </authorList>
    </citation>
    <scope>NUCLEOTIDE SEQUENCE [LARGE SCALE GENOMIC DNA]</scope>
</reference>
<keyword evidence="3 5" id="KW-1133">Transmembrane helix</keyword>
<evidence type="ECO:0000256" key="1">
    <source>
        <dbReference type="ARBA" id="ARBA00004141"/>
    </source>
</evidence>
<dbReference type="Pfam" id="PF04932">
    <property type="entry name" value="Wzy_C"/>
    <property type="match status" value="1"/>
</dbReference>
<protein>
    <recommendedName>
        <fullName evidence="6">O-antigen ligase-related domain-containing protein</fullName>
    </recommendedName>
</protein>
<feature type="transmembrane region" description="Helical" evidence="5">
    <location>
        <begin position="166"/>
        <end position="186"/>
    </location>
</feature>
<dbReference type="PANTHER" id="PTHR37422">
    <property type="entry name" value="TEICHURONIC ACID BIOSYNTHESIS PROTEIN TUAE"/>
    <property type="match status" value="1"/>
</dbReference>
<evidence type="ECO:0000256" key="5">
    <source>
        <dbReference type="SAM" id="Phobius"/>
    </source>
</evidence>
<dbReference type="GO" id="GO:0016020">
    <property type="term" value="C:membrane"/>
    <property type="evidence" value="ECO:0007669"/>
    <property type="project" value="UniProtKB-SubCell"/>
</dbReference>
<feature type="transmembrane region" description="Helical" evidence="5">
    <location>
        <begin position="193"/>
        <end position="210"/>
    </location>
</feature>
<dbReference type="SUPFAM" id="SSF48452">
    <property type="entry name" value="TPR-like"/>
    <property type="match status" value="1"/>
</dbReference>
<evidence type="ECO:0000256" key="4">
    <source>
        <dbReference type="ARBA" id="ARBA00023136"/>
    </source>
</evidence>
<feature type="transmembrane region" description="Helical" evidence="5">
    <location>
        <begin position="437"/>
        <end position="458"/>
    </location>
</feature>
<proteinExistence type="predicted"/>
<feature type="transmembrane region" description="Helical" evidence="5">
    <location>
        <begin position="41"/>
        <end position="62"/>
    </location>
</feature>
<evidence type="ECO:0000313" key="8">
    <source>
        <dbReference type="Proteomes" id="UP000033986"/>
    </source>
</evidence>
<feature type="transmembrane region" description="Helical" evidence="5">
    <location>
        <begin position="407"/>
        <end position="425"/>
    </location>
</feature>
<feature type="transmembrane region" description="Helical" evidence="5">
    <location>
        <begin position="106"/>
        <end position="124"/>
    </location>
</feature>